<dbReference type="InterPro" id="IPR036465">
    <property type="entry name" value="vWFA_dom_sf"/>
</dbReference>
<evidence type="ECO:0000259" key="1">
    <source>
        <dbReference type="SMART" id="SM00327"/>
    </source>
</evidence>
<dbReference type="InterPro" id="IPR002035">
    <property type="entry name" value="VWF_A"/>
</dbReference>
<dbReference type="InterPro" id="IPR010734">
    <property type="entry name" value="Copine_C"/>
</dbReference>
<dbReference type="PANTHER" id="PTHR10857:SF106">
    <property type="entry name" value="C2 DOMAIN-CONTAINING PROTEIN"/>
    <property type="match status" value="1"/>
</dbReference>
<feature type="domain" description="VWFA" evidence="1">
    <location>
        <begin position="84"/>
        <end position="267"/>
    </location>
</feature>
<feature type="non-terminal residue" evidence="2">
    <location>
        <position position="281"/>
    </location>
</feature>
<accession>A0ABQ9FDY2</accession>
<organism evidence="2 3">
    <name type="scientific">Tegillarca granosa</name>
    <name type="common">Malaysian cockle</name>
    <name type="synonym">Anadara granosa</name>
    <dbReference type="NCBI Taxonomy" id="220873"/>
    <lineage>
        <taxon>Eukaryota</taxon>
        <taxon>Metazoa</taxon>
        <taxon>Spiralia</taxon>
        <taxon>Lophotrochozoa</taxon>
        <taxon>Mollusca</taxon>
        <taxon>Bivalvia</taxon>
        <taxon>Autobranchia</taxon>
        <taxon>Pteriomorphia</taxon>
        <taxon>Arcoida</taxon>
        <taxon>Arcoidea</taxon>
        <taxon>Arcidae</taxon>
        <taxon>Tegillarca</taxon>
    </lineage>
</organism>
<dbReference type="Proteomes" id="UP001217089">
    <property type="component" value="Unassembled WGS sequence"/>
</dbReference>
<dbReference type="PANTHER" id="PTHR10857">
    <property type="entry name" value="COPINE"/>
    <property type="match status" value="1"/>
</dbReference>
<dbReference type="EMBL" id="JARBDR010000337">
    <property type="protein sequence ID" value="KAJ8315534.1"/>
    <property type="molecule type" value="Genomic_DNA"/>
</dbReference>
<dbReference type="SMART" id="SM00327">
    <property type="entry name" value="VWA"/>
    <property type="match status" value="1"/>
</dbReference>
<proteinExistence type="predicted"/>
<gene>
    <name evidence="2" type="ORF">KUTeg_007684</name>
</gene>
<name>A0ABQ9FDY2_TEGGR</name>
<dbReference type="InterPro" id="IPR045052">
    <property type="entry name" value="Copine"/>
</dbReference>
<evidence type="ECO:0000313" key="3">
    <source>
        <dbReference type="Proteomes" id="UP001217089"/>
    </source>
</evidence>
<dbReference type="SUPFAM" id="SSF53300">
    <property type="entry name" value="vWA-like"/>
    <property type="match status" value="1"/>
</dbReference>
<protein>
    <recommendedName>
        <fullName evidence="1">VWFA domain-containing protein</fullName>
    </recommendedName>
</protein>
<dbReference type="Pfam" id="PF07002">
    <property type="entry name" value="Copine"/>
    <property type="match status" value="1"/>
</dbReference>
<comment type="caution">
    <text evidence="2">The sequence shown here is derived from an EMBL/GenBank/DDBJ whole genome shotgun (WGS) entry which is preliminary data.</text>
</comment>
<evidence type="ECO:0000313" key="2">
    <source>
        <dbReference type="EMBL" id="KAJ8315534.1"/>
    </source>
</evidence>
<sequence>MCNGEWDRHIQFSCWHFSGSDYHLIGRKVTTLREMNNLPMNGHYKEVMISSPKKEKSSKKHTLAGQIRVDMKYSLLDFVRGGLQLNLMIAVDFTASNGDPNEDLSLHTIKDFRKKVAAFGFGATWKGKVTSAKCFPLTGEENQVYLKGIKLVEETYEKILPNLQFSGPTRIAPVIEKAAAYAERENMCQDKQVYTVLLVITDGVINDINRTLRRIISTSHLPYSIIFVGVGPADFNLMEQFHTTQDCPLKREKTGETAVRSNTHFVAFRKENLLTGGNITL</sequence>
<keyword evidence="3" id="KW-1185">Reference proteome</keyword>
<reference evidence="2 3" key="1">
    <citation type="submission" date="2022-12" db="EMBL/GenBank/DDBJ databases">
        <title>Chromosome-level genome of Tegillarca granosa.</title>
        <authorList>
            <person name="Kim J."/>
        </authorList>
    </citation>
    <scope>NUCLEOTIDE SEQUENCE [LARGE SCALE GENOMIC DNA]</scope>
    <source>
        <strain evidence="2">Teg-2019</strain>
        <tissue evidence="2">Adductor muscle</tissue>
    </source>
</reference>